<dbReference type="AlphaFoldDB" id="A0A5Q6RP94"/>
<dbReference type="SUPFAM" id="SSF63829">
    <property type="entry name" value="Calcium-dependent phosphotriesterase"/>
    <property type="match status" value="1"/>
</dbReference>
<dbReference type="Gene3D" id="2.120.10.30">
    <property type="entry name" value="TolB, C-terminal domain"/>
    <property type="match status" value="1"/>
</dbReference>
<keyword evidence="1" id="KW-0732">Signal</keyword>
<dbReference type="EMBL" id="VDFQ02000006">
    <property type="protein sequence ID" value="KAA1419855.1"/>
    <property type="molecule type" value="Genomic_DNA"/>
</dbReference>
<accession>A0A5Q6RP94</accession>
<sequence length="309" mass="33140">MRLRMLAVAAATVFAAAVLAPAPAVAKAFPDRIELPDGFLPEGIAIGPGPTAWFGSRADGDVYEVDPRTGRGEVISQGPGTPSVGLKSDRRGRLFVAGGPAGNGRVVSTRTGEVLASYQFTTAASFVNDVVLTKRTAWFTDSSQPQLYGVPVGRHGRLPAPSRVVTLPLSGDWVQGAGFGANGLTETPDRRALLVVHSTLGELHRVDPRTGVTRRVDLGGTSLANGDGMLLVGRTLYVVQNRLNQVAVLRLDRQGRHGRLVDVITDPGFDVPTTVAAFGKWLYLPNARFTTPPTPDTPYWVTRVDRWRR</sequence>
<feature type="signal peptide" evidence="1">
    <location>
        <begin position="1"/>
        <end position="26"/>
    </location>
</feature>
<dbReference type="OrthoDB" id="504981at2"/>
<evidence type="ECO:0000313" key="3">
    <source>
        <dbReference type="Proteomes" id="UP000307768"/>
    </source>
</evidence>
<gene>
    <name evidence="2" type="ORF">FE697_018290</name>
</gene>
<proteinExistence type="predicted"/>
<name>A0A5Q6RP94_9ACTN</name>
<evidence type="ECO:0000313" key="2">
    <source>
        <dbReference type="EMBL" id="KAA1419855.1"/>
    </source>
</evidence>
<organism evidence="2 3">
    <name type="scientific">Mumia zhuanghuii</name>
    <dbReference type="NCBI Taxonomy" id="2585211"/>
    <lineage>
        <taxon>Bacteria</taxon>
        <taxon>Bacillati</taxon>
        <taxon>Actinomycetota</taxon>
        <taxon>Actinomycetes</taxon>
        <taxon>Propionibacteriales</taxon>
        <taxon>Nocardioidaceae</taxon>
        <taxon>Mumia</taxon>
    </lineage>
</organism>
<reference evidence="2 3" key="1">
    <citation type="submission" date="2019-09" db="EMBL/GenBank/DDBJ databases">
        <title>Mumia zhuanghuii sp. nov. isolated from the intestinal contents of plateau pika (Ochotona curzoniae) in the Qinghai-Tibet plateau of China.</title>
        <authorList>
            <person name="Tian Z."/>
        </authorList>
    </citation>
    <scope>NUCLEOTIDE SEQUENCE [LARGE SCALE GENOMIC DNA]</scope>
    <source>
        <strain evidence="3">350</strain>
    </source>
</reference>
<evidence type="ECO:0000256" key="1">
    <source>
        <dbReference type="SAM" id="SignalP"/>
    </source>
</evidence>
<protein>
    <submittedName>
        <fullName evidence="2">Superoxide dismutase</fullName>
    </submittedName>
</protein>
<dbReference type="RefSeq" id="WP_149771078.1">
    <property type="nucleotide sequence ID" value="NZ_VDFQ02000006.1"/>
</dbReference>
<dbReference type="InterPro" id="IPR011042">
    <property type="entry name" value="6-blade_b-propeller_TolB-like"/>
</dbReference>
<feature type="chain" id="PRO_5024401008" evidence="1">
    <location>
        <begin position="27"/>
        <end position="309"/>
    </location>
</feature>
<dbReference type="Proteomes" id="UP000307768">
    <property type="component" value="Unassembled WGS sequence"/>
</dbReference>
<comment type="caution">
    <text evidence="2">The sequence shown here is derived from an EMBL/GenBank/DDBJ whole genome shotgun (WGS) entry which is preliminary data.</text>
</comment>